<evidence type="ECO:0000313" key="2">
    <source>
        <dbReference type="Proteomes" id="UP000824366"/>
    </source>
</evidence>
<organism evidence="1 2">
    <name type="scientific">Rhodoferax lithotrophicus</name>
    <dbReference type="NCBI Taxonomy" id="2798804"/>
    <lineage>
        <taxon>Bacteria</taxon>
        <taxon>Pseudomonadati</taxon>
        <taxon>Pseudomonadota</taxon>
        <taxon>Betaproteobacteria</taxon>
        <taxon>Burkholderiales</taxon>
        <taxon>Comamonadaceae</taxon>
        <taxon>Rhodoferax</taxon>
    </lineage>
</organism>
<protein>
    <recommendedName>
        <fullName evidence="3">Cellulose biosynthesis protein BcsE</fullName>
    </recommendedName>
</protein>
<name>A0ABN6D4I7_9BURK</name>
<dbReference type="Pfam" id="PF10995">
    <property type="entry name" value="CBP_BcsE"/>
    <property type="match status" value="1"/>
</dbReference>
<proteinExistence type="predicted"/>
<evidence type="ECO:0008006" key="3">
    <source>
        <dbReference type="Google" id="ProtNLM"/>
    </source>
</evidence>
<accession>A0ABN6D4I7</accession>
<sequence>MQQTNIAPLNARLGLPGLPDLTDNLVVGGLYLLIAETASARFPLLATSLADGLDRGVNCRLLLQQNPETLVDRLQSFGNLHILQSIHDGLLQLFTIQDEFSKKMFRHGADAFVKELEHFVFPDGCFVVFDQADDLLALHDVLISLDQVEVLKKWAQVHNITFLLVLTRTTDAHASTINALMDNLTGIARLGATRNGLELTFDYWQSYEGTTAGRSFSLKQLPTGLYEAGNIQVFSSGESVEPAFENVEAGDAQIFYMDPGLDSFSKQAQGEWRRVDTLVGMMHATRNIRSATCILLFDKGVQLRQLAETVHTLRQSLGRYARIVVQEKDASLRYQNEALLLKLGLNLVINRDVPLSRLPLLLESLKGQIFSRDVDINFEAALASVLPTQLHGYLSPTRFVREVILILDRAETLNVPCVLIIGQPAENLTLHDLVINNHISRSGDLITVDTQDSFVFLNACPQTAVLSTIERLIGMTVDEAFSNVRFVVTQEEIHAELAALSRSASTELLPDYTSESSATIEPVIDAGSVHSGLSSQDASGHAVAPKASVIVKPKLFSESFAKHAVLPQVRGNPVTINSPQLKKPTLQKDTSLKMVSAPAGLDSVEPLFDYDVVSSAAAFGKNEAPRATRAAQKK</sequence>
<dbReference type="Proteomes" id="UP000824366">
    <property type="component" value="Chromosome"/>
</dbReference>
<reference evidence="1 2" key="1">
    <citation type="journal article" date="2021" name="Microbiol. Spectr.">
        <title>A Single Bacterium Capable of Oxidation and Reduction of Iron at Circumneutral pH.</title>
        <authorList>
            <person name="Kato S."/>
            <person name="Ohkuma M."/>
        </authorList>
    </citation>
    <scope>NUCLEOTIDE SEQUENCE [LARGE SCALE GENOMIC DNA]</scope>
    <source>
        <strain evidence="1 2">MIZ03</strain>
    </source>
</reference>
<dbReference type="InterPro" id="IPR017745">
    <property type="entry name" value="BcsE"/>
</dbReference>
<evidence type="ECO:0000313" key="1">
    <source>
        <dbReference type="EMBL" id="BCO25583.1"/>
    </source>
</evidence>
<dbReference type="EMBL" id="AP024238">
    <property type="protein sequence ID" value="BCO25583.1"/>
    <property type="molecule type" value="Genomic_DNA"/>
</dbReference>
<gene>
    <name evidence="1" type="ORF">MIZ03_0444</name>
</gene>
<keyword evidence="2" id="KW-1185">Reference proteome</keyword>
<dbReference type="RefSeq" id="WP_223907496.1">
    <property type="nucleotide sequence ID" value="NZ_AP024238.1"/>
</dbReference>